<dbReference type="EMBL" id="ANJW01000856">
    <property type="protein sequence ID" value="EPC49525.1"/>
    <property type="molecule type" value="Genomic_DNA"/>
</dbReference>
<reference evidence="1 2" key="1">
    <citation type="journal article" date="2013" name="PLoS ONE">
        <title>Lactobacillus paracasei comparative genomics: towards species pan-genome definition and exploitation of diversity.</title>
        <authorList>
            <person name="Smokvina T."/>
            <person name="Wels M."/>
            <person name="Polka J."/>
            <person name="Chervaux C."/>
            <person name="Brisse S."/>
            <person name="Boekhorst J."/>
            <person name="van Hylckama Vlieg J.E."/>
            <person name="Siezen R.J."/>
        </authorList>
    </citation>
    <scope>NUCLEOTIDE SEQUENCE [LARGE SCALE GENOMIC DNA]</scope>
    <source>
        <strain evidence="1 2">Lpp123</strain>
    </source>
</reference>
<organism evidence="1 2">
    <name type="scientific">Lacticaseibacillus paracasei subsp. paracasei Lpp123</name>
    <dbReference type="NCBI Taxonomy" id="1256201"/>
    <lineage>
        <taxon>Bacteria</taxon>
        <taxon>Bacillati</taxon>
        <taxon>Bacillota</taxon>
        <taxon>Bacilli</taxon>
        <taxon>Lactobacillales</taxon>
        <taxon>Lactobacillaceae</taxon>
        <taxon>Lacticaseibacillus</taxon>
    </lineage>
</organism>
<proteinExistence type="predicted"/>
<feature type="non-terminal residue" evidence="1">
    <location>
        <position position="1"/>
    </location>
</feature>
<sequence>SYKIPSWVSLDSKAGNVVLKLSQFKLQNGMTLRATKLDPTNDDLEFAVYLPDNQ</sequence>
<protein>
    <submittedName>
        <fullName evidence="1">Uncharacterized protein</fullName>
    </submittedName>
</protein>
<name>A0A829G942_LACPA</name>
<dbReference type="InterPro" id="IPR018672">
    <property type="entry name" value="DUF2140"/>
</dbReference>
<evidence type="ECO:0000313" key="2">
    <source>
        <dbReference type="Proteomes" id="UP000014316"/>
    </source>
</evidence>
<dbReference type="Pfam" id="PF09911">
    <property type="entry name" value="DUF2140"/>
    <property type="match status" value="1"/>
</dbReference>
<evidence type="ECO:0000313" key="1">
    <source>
        <dbReference type="EMBL" id="EPC49525.1"/>
    </source>
</evidence>
<dbReference type="AlphaFoldDB" id="A0A829G942"/>
<dbReference type="Proteomes" id="UP000014316">
    <property type="component" value="Unassembled WGS sequence"/>
</dbReference>
<accession>A0A829G942</accession>
<comment type="caution">
    <text evidence="1">The sequence shown here is derived from an EMBL/GenBank/DDBJ whole genome shotgun (WGS) entry which is preliminary data.</text>
</comment>
<gene>
    <name evidence="1" type="ORF">Lpp123_14658</name>
</gene>